<dbReference type="SMART" id="SM00355">
    <property type="entry name" value="ZnF_C2H2"/>
    <property type="match status" value="30"/>
</dbReference>
<feature type="compositionally biased region" description="Basic residues" evidence="11">
    <location>
        <begin position="1359"/>
        <end position="1372"/>
    </location>
</feature>
<comment type="subcellular location">
    <subcellularLocation>
        <location evidence="1">Nucleus</location>
    </subcellularLocation>
</comment>
<keyword evidence="10" id="KW-0539">Nucleus</keyword>
<dbReference type="SMART" id="SM00868">
    <property type="entry name" value="zf-AD"/>
    <property type="match status" value="4"/>
</dbReference>
<dbReference type="Pfam" id="PF07776">
    <property type="entry name" value="zf-AD"/>
    <property type="match status" value="1"/>
</dbReference>
<dbReference type="Gene3D" id="3.40.1800.20">
    <property type="match status" value="2"/>
</dbReference>
<dbReference type="VEuPathDB" id="VectorBase:PPAPM1_010086"/>
<dbReference type="InterPro" id="IPR036236">
    <property type="entry name" value="Znf_C2H2_sf"/>
</dbReference>
<dbReference type="EnsemblMetazoa" id="PPAI000054-RA">
    <property type="protein sequence ID" value="PPAI000054-PA"/>
    <property type="gene ID" value="PPAI000054"/>
</dbReference>
<sequence>MMENWKHWCRLCAKIDTTDEDIVYKMQLVKNHLEIINKHFTVSLLPFEDIQSYICADCGSFLTRLEYFDDRCMKVDQMFKEIILKENISDEDLESVRLKYGVDNEELKYSVILSQLKNDEELKEDIVVPDPTFDPLDVDIKNSCPIKEEMVELDAIPVKRKRGRPRKSEQPVVEEKTKEDKVIEKVDENDSEDMQESEDEFQEYDPNCASSGSEDDDKPLQKRQRGPRKSKTKENICEICSKTYSRRALLNVHIRDKHTKEGLPYACPSCPKRFVTEKKLKVHETMHLPDEQKYTIPCPYCGKKFRTMENLQAHNRAVHINNKPFVCEECGKSFRKRSVLAAHQVTHSDDRIFQCSYCSKKFKTRQALKRHEDIHDDTTYDCPHCDLKLNTKRTLSMHMLVHSDVKKYKCHYCGNEYKRAKTFKDHLFLHTGQRPYECPFCDKTFASGANCRSHKKKAHPVELAALEASGVQPKPPNIPKMEQLRAQEPIPPLLSVDPDFKNNKTFKMELIKNELEIVNKYFMISLMPFEDIQSLICGECSDFLSKLEHFSERCTKVDQMFRELILKENISESDLQSIRFKYEVDNEEIKYSTFLPAIQNVEEIKQDILNPDSSSDPLETEITIPTVKKEIHEIENLPTQHSKEFPFGCTSCSKRFATKKKLKVHEISHLSDEEKYVHPCPHCGKKFGARENMNAHIRIIHIGHRTFICEECGKIFRKKCALVAHQITHSDNRTFQCSFCPKRFKDRLGLNTHEDTHDNTIYECPECGVKLNTKRTLRMHMVIHSDVKKYKCNYCGNEYKRARTLKLILFEGVQCTICSDCQDFLTKVEGFRDTCLKTDQMFRELICQKDVSDLYLETIRFKFGIDNEEVKYNILTEETTNLDIPEQTIDPLETQFVNVKQEITLEDYKVQSADSSDGIEISSEKLIEEDLDYAQDPSNDTVSDDDLPLKKRHKAPKAAKKETVCEFCCKTFKAPCLLKEHIWSKHRKEDRPFVCSECSKRFSSKGFLKKHMDIHLPDSERRIHPCPYCDKKFTQKNSVQSHINCMHFKEKPFICEECGKSCGQKSALKQHMETHTEERPFKCFMCPKMFKSAQQAKMHEIWHKDITYPCPHCDLKLKSKITLRSHMLVHSDVRKHKCNYCGNEFKRSKTLKPFICEKCGKGFGTKGALISHKLTHSDDRPFACSVCQKKFKSKRNCQIHETIHSGSGFPCSHCNMVLKSKGTHWLHMRLQPFEDIQSSICGECRRFLIKVDGFRDHCLKADQMFRELLQHDNISDVNLPSIRIKYGFDNEEIKYSPNLPEVNEEVCRDEAFLSDSFSDPLESSNISVKEEILETEPKTTHKKRGRPRKSPKAPEVHERRVKRASNAKHKKNYKTDSDEEMSNEDMPDHKSEDGSDYEPETTNEPKEDKISASQKPKKIRKQFEEQRHLCTICKKTFCRRNVLKQHILAQHRKQDMTHECAQCSKKFCTSYRLKIHEATHLSDDEKRIHPCSYCDKKFSNKFFVQTHIKLMHIRDKLFTCEECGKSFGTKGTLTQHKISHTEERPCQCSFCPKKFKNDRQLKQHESSHKESGHPCPQCGLKLKSIVTLRMHLLVHSDKKNYKCNYCGNEYKRVKTLKSHLLLHTGQRPYECPFCDKTFANGSNCRSHKKKAHPVELAALEASGEQPTITITPKLKHLQPKVPAFT</sequence>
<dbReference type="FunFam" id="3.30.160.60:FF:000446">
    <property type="entry name" value="Zinc finger protein"/>
    <property type="match status" value="3"/>
</dbReference>
<dbReference type="FunFam" id="3.30.160.60:FF:000151">
    <property type="entry name" value="Zinc finger and SCAN domain-containing 21"/>
    <property type="match status" value="1"/>
</dbReference>
<dbReference type="PROSITE" id="PS51915">
    <property type="entry name" value="ZAD"/>
    <property type="match status" value="1"/>
</dbReference>
<feature type="compositionally biased region" description="Basic and acidic residues" evidence="11">
    <location>
        <begin position="166"/>
        <end position="188"/>
    </location>
</feature>
<evidence type="ECO:0000256" key="6">
    <source>
        <dbReference type="ARBA" id="ARBA00022833"/>
    </source>
</evidence>
<evidence type="ECO:0000256" key="2">
    <source>
        <dbReference type="ARBA" id="ARBA00006991"/>
    </source>
</evidence>
<evidence type="ECO:0000256" key="3">
    <source>
        <dbReference type="ARBA" id="ARBA00022723"/>
    </source>
</evidence>
<feature type="compositionally biased region" description="Polar residues" evidence="11">
    <location>
        <begin position="1318"/>
        <end position="1327"/>
    </location>
</feature>
<name>A0A1B0CYI0_PHLPP</name>
<keyword evidence="6" id="KW-0862">Zinc</keyword>
<dbReference type="VEuPathDB" id="VectorBase:PPAI000054"/>
<dbReference type="GO" id="GO:0043565">
    <property type="term" value="F:sequence-specific DNA binding"/>
    <property type="evidence" value="ECO:0007669"/>
    <property type="project" value="TreeGrafter"/>
</dbReference>
<dbReference type="SUPFAM" id="SSF57716">
    <property type="entry name" value="Glucocorticoid receptor-like (DNA-binding domain)"/>
    <property type="match status" value="1"/>
</dbReference>
<feature type="compositionally biased region" description="Basic and acidic residues" evidence="11">
    <location>
        <begin position="1328"/>
        <end position="1339"/>
    </location>
</feature>
<dbReference type="PROSITE" id="PS50157">
    <property type="entry name" value="ZINC_FINGER_C2H2_2"/>
    <property type="match status" value="27"/>
</dbReference>
<organism evidence="12 13">
    <name type="scientific">Phlebotomus papatasi</name>
    <name type="common">Sandfly</name>
    <dbReference type="NCBI Taxonomy" id="29031"/>
    <lineage>
        <taxon>Eukaryota</taxon>
        <taxon>Metazoa</taxon>
        <taxon>Ecdysozoa</taxon>
        <taxon>Arthropoda</taxon>
        <taxon>Hexapoda</taxon>
        <taxon>Insecta</taxon>
        <taxon>Pterygota</taxon>
        <taxon>Neoptera</taxon>
        <taxon>Endopterygota</taxon>
        <taxon>Diptera</taxon>
        <taxon>Nematocera</taxon>
        <taxon>Psychodoidea</taxon>
        <taxon>Psychodidae</taxon>
        <taxon>Phlebotomus</taxon>
        <taxon>Phlebotomus</taxon>
    </lineage>
</organism>
<evidence type="ECO:0000313" key="12">
    <source>
        <dbReference type="EnsemblMetazoa" id="PPAI000054-PA"/>
    </source>
</evidence>
<dbReference type="GO" id="GO:0000981">
    <property type="term" value="F:DNA-binding transcription factor activity, RNA polymerase II-specific"/>
    <property type="evidence" value="ECO:0007669"/>
    <property type="project" value="TreeGrafter"/>
</dbReference>
<dbReference type="Pfam" id="PF00096">
    <property type="entry name" value="zf-C2H2"/>
    <property type="match status" value="12"/>
</dbReference>
<dbReference type="VEuPathDB" id="VectorBase:PPAPM1_007344"/>
<evidence type="ECO:0000256" key="11">
    <source>
        <dbReference type="SAM" id="MobiDB-lite"/>
    </source>
</evidence>
<dbReference type="GO" id="GO:0008270">
    <property type="term" value="F:zinc ion binding"/>
    <property type="evidence" value="ECO:0007669"/>
    <property type="project" value="UniProtKB-UniRule"/>
</dbReference>
<keyword evidence="5" id="KW-0863">Zinc-finger</keyword>
<evidence type="ECO:0000256" key="1">
    <source>
        <dbReference type="ARBA" id="ARBA00004123"/>
    </source>
</evidence>
<dbReference type="PROSITE" id="PS00028">
    <property type="entry name" value="ZINC_FINGER_C2H2_1"/>
    <property type="match status" value="25"/>
</dbReference>
<feature type="region of interest" description="Disordered" evidence="11">
    <location>
        <begin position="161"/>
        <end position="230"/>
    </location>
</feature>
<evidence type="ECO:0000256" key="5">
    <source>
        <dbReference type="ARBA" id="ARBA00022771"/>
    </source>
</evidence>
<dbReference type="FunFam" id="3.30.160.60:FF:000110">
    <property type="entry name" value="Zinc finger protein-like"/>
    <property type="match status" value="1"/>
</dbReference>
<dbReference type="InterPro" id="IPR012934">
    <property type="entry name" value="Znf_AD"/>
</dbReference>
<evidence type="ECO:0000256" key="7">
    <source>
        <dbReference type="ARBA" id="ARBA00023015"/>
    </source>
</evidence>
<dbReference type="FunFam" id="3.30.160.60:FF:000030">
    <property type="entry name" value="Zinc finger protein 628"/>
    <property type="match status" value="1"/>
</dbReference>
<dbReference type="SMART" id="SM00384">
    <property type="entry name" value="AT_hook"/>
    <property type="match status" value="3"/>
</dbReference>
<feature type="region of interest" description="Disordered" evidence="11">
    <location>
        <begin position="1318"/>
        <end position="1420"/>
    </location>
</feature>
<evidence type="ECO:0000256" key="8">
    <source>
        <dbReference type="ARBA" id="ARBA00023125"/>
    </source>
</evidence>
<dbReference type="Proteomes" id="UP000092462">
    <property type="component" value="Unassembled WGS sequence"/>
</dbReference>
<dbReference type="Gene3D" id="3.30.160.60">
    <property type="entry name" value="Classic Zinc Finger"/>
    <property type="match status" value="21"/>
</dbReference>
<dbReference type="EMBL" id="AJVK01000247">
    <property type="status" value="NOT_ANNOTATED_CDS"/>
    <property type="molecule type" value="Genomic_DNA"/>
</dbReference>
<evidence type="ECO:0000256" key="10">
    <source>
        <dbReference type="ARBA" id="ARBA00023242"/>
    </source>
</evidence>
<dbReference type="PANTHER" id="PTHR24408:SF58">
    <property type="entry name" value="TRANSCRIPTION FACTOR (TFIIIA), PUTATIVE (AFU_ORTHOLOGUE AFUA_1G05150)-RELATED"/>
    <property type="match status" value="1"/>
</dbReference>
<feature type="compositionally biased region" description="Acidic residues" evidence="11">
    <location>
        <begin position="189"/>
        <end position="203"/>
    </location>
</feature>
<feature type="compositionally biased region" description="Basic residues" evidence="11">
    <location>
        <begin position="1340"/>
        <end position="1351"/>
    </location>
</feature>
<accession>A0A1B0CYI0</accession>
<keyword evidence="9" id="KW-0804">Transcription</keyword>
<evidence type="ECO:0000313" key="13">
    <source>
        <dbReference type="Proteomes" id="UP000092462"/>
    </source>
</evidence>
<dbReference type="InterPro" id="IPR013087">
    <property type="entry name" value="Znf_C2H2_type"/>
</dbReference>
<dbReference type="Pfam" id="PF13912">
    <property type="entry name" value="zf-C2H2_6"/>
    <property type="match status" value="1"/>
</dbReference>
<reference evidence="12" key="1">
    <citation type="submission" date="2022-08" db="UniProtKB">
        <authorList>
            <consortium name="EnsemblMetazoa"/>
        </authorList>
    </citation>
    <scope>IDENTIFICATION</scope>
    <source>
        <strain evidence="12">Israel</strain>
    </source>
</reference>
<evidence type="ECO:0000256" key="4">
    <source>
        <dbReference type="ARBA" id="ARBA00022737"/>
    </source>
</evidence>
<dbReference type="SUPFAM" id="SSF57667">
    <property type="entry name" value="beta-beta-alpha zinc fingers"/>
    <property type="match status" value="17"/>
</dbReference>
<evidence type="ECO:0000256" key="9">
    <source>
        <dbReference type="ARBA" id="ARBA00023163"/>
    </source>
</evidence>
<dbReference type="PANTHER" id="PTHR24408">
    <property type="entry name" value="ZINC FINGER PROTEIN"/>
    <property type="match status" value="1"/>
</dbReference>
<feature type="compositionally biased region" description="Basic residues" evidence="11">
    <location>
        <begin position="221"/>
        <end position="230"/>
    </location>
</feature>
<proteinExistence type="inferred from homology"/>
<keyword evidence="3" id="KW-0479">Metal-binding</keyword>
<dbReference type="VEuPathDB" id="VectorBase:PPAPM1_007275"/>
<keyword evidence="8" id="KW-0238">DNA-binding</keyword>
<dbReference type="InterPro" id="IPR017956">
    <property type="entry name" value="AT_hook_DNA-bd_motif"/>
</dbReference>
<keyword evidence="13" id="KW-1185">Reference proteome</keyword>
<protein>
    <submittedName>
        <fullName evidence="12">Uncharacterized protein</fullName>
    </submittedName>
</protein>
<comment type="similarity">
    <text evidence="2">Belongs to the krueppel C2H2-type zinc-finger protein family.</text>
</comment>
<keyword evidence="7" id="KW-0805">Transcription regulation</keyword>
<dbReference type="EMBL" id="AJVK01000246">
    <property type="status" value="NOT_ANNOTATED_CDS"/>
    <property type="molecule type" value="Genomic_DNA"/>
</dbReference>
<keyword evidence="4" id="KW-0677">Repeat</keyword>
<dbReference type="GO" id="GO:0005634">
    <property type="term" value="C:nucleus"/>
    <property type="evidence" value="ECO:0007669"/>
    <property type="project" value="UniProtKB-SubCell"/>
</dbReference>